<dbReference type="RefSeq" id="WP_007216211.1">
    <property type="nucleotide sequence ID" value="NZ_JH724085.1"/>
</dbReference>
<dbReference type="GO" id="GO:0000155">
    <property type="term" value="F:phosphorelay sensor kinase activity"/>
    <property type="evidence" value="ECO:0007669"/>
    <property type="project" value="InterPro"/>
</dbReference>
<proteinExistence type="predicted"/>
<dbReference type="InterPro" id="IPR050736">
    <property type="entry name" value="Sensor_HK_Regulatory"/>
</dbReference>
<keyword evidence="8" id="KW-0418">Kinase</keyword>
<dbReference type="SMART" id="SM00388">
    <property type="entry name" value="HisKA"/>
    <property type="match status" value="1"/>
</dbReference>
<feature type="domain" description="PAC" evidence="15">
    <location>
        <begin position="527"/>
        <end position="580"/>
    </location>
</feature>
<evidence type="ECO:0000256" key="10">
    <source>
        <dbReference type="ARBA" id="ARBA00022989"/>
    </source>
</evidence>
<dbReference type="Proteomes" id="UP000003741">
    <property type="component" value="Unassembled WGS sequence"/>
</dbReference>
<dbReference type="SMART" id="SM00387">
    <property type="entry name" value="HATPase_c"/>
    <property type="match status" value="1"/>
</dbReference>
<dbReference type="Pfam" id="PF02518">
    <property type="entry name" value="HATPase_c"/>
    <property type="match status" value="1"/>
</dbReference>
<dbReference type="Gene3D" id="1.10.287.130">
    <property type="match status" value="1"/>
</dbReference>
<dbReference type="PRINTS" id="PR00344">
    <property type="entry name" value="BCTRLSENSOR"/>
</dbReference>
<dbReference type="NCBIfam" id="TIGR00229">
    <property type="entry name" value="sensory_box"/>
    <property type="match status" value="1"/>
</dbReference>
<dbReference type="PANTHER" id="PTHR43711:SF31">
    <property type="entry name" value="HISTIDINE KINASE"/>
    <property type="match status" value="1"/>
</dbReference>
<dbReference type="InterPro" id="IPR005467">
    <property type="entry name" value="His_kinase_dom"/>
</dbReference>
<dbReference type="InterPro" id="IPR000700">
    <property type="entry name" value="PAS-assoc_C"/>
</dbReference>
<dbReference type="InterPro" id="IPR003018">
    <property type="entry name" value="GAF"/>
</dbReference>
<keyword evidence="6" id="KW-0812">Transmembrane</keyword>
<dbReference type="SUPFAM" id="SSF55781">
    <property type="entry name" value="GAF domain-like"/>
    <property type="match status" value="1"/>
</dbReference>
<feature type="domain" description="PAS" evidence="14">
    <location>
        <begin position="321"/>
        <end position="359"/>
    </location>
</feature>
<comment type="catalytic activity">
    <reaction evidence="1">
        <text>ATP + protein L-histidine = ADP + protein N-phospho-L-histidine.</text>
        <dbReference type="EC" id="2.7.13.3"/>
    </reaction>
</comment>
<dbReference type="InterPro" id="IPR036097">
    <property type="entry name" value="HisK_dim/P_sf"/>
</dbReference>
<dbReference type="CDD" id="cd00082">
    <property type="entry name" value="HisKA"/>
    <property type="match status" value="1"/>
</dbReference>
<evidence type="ECO:0000256" key="12">
    <source>
        <dbReference type="ARBA" id="ARBA00023136"/>
    </source>
</evidence>
<accession>I9QYS1</accession>
<evidence type="ECO:0000313" key="17">
    <source>
        <dbReference type="Proteomes" id="UP000003741"/>
    </source>
</evidence>
<dbReference type="InterPro" id="IPR003661">
    <property type="entry name" value="HisK_dim/P_dom"/>
</dbReference>
<keyword evidence="10" id="KW-1133">Transmembrane helix</keyword>
<comment type="subcellular location">
    <subcellularLocation>
        <location evidence="2">Membrane</location>
    </subcellularLocation>
</comment>
<keyword evidence="17" id="KW-1185">Reference proteome</keyword>
<evidence type="ECO:0000256" key="9">
    <source>
        <dbReference type="ARBA" id="ARBA00022840"/>
    </source>
</evidence>
<keyword evidence="4" id="KW-0597">Phosphoprotein</keyword>
<sequence length="807" mass="93819">MKEKPDFDCDKYRQIAQMAKMGWWESDLKNRQYICSDFIINLLGLESDRISFEDFHGRIREDHRRRLRNEYFSLTNIETYEQMFPIRAKDGEDIWVYSKISFKQPDEEGYKNIIGYLQCIDKQTEETSESTDSLQVNSLLYQQNSLSYSLLAFLQSDDITQIINKILADLLKQTKGDRTYIFEIDREHKVQSCIYEATAEGISRELDFLQNVPWDDSLWWDRQISEKRSIILNTLDDMPPEAKIYRDTLEVQDIKSVMAVPLLSKDKVWGYMGIDMVRTHRSWSNIDHQWFSSLGNIISICLQLRKAELQAKEDRRALDHSEKILRNIYKNLPVGIELYDKDGYLVDMNDKELEIFGLTDMKEALGVSLFENPNIPEDVKEKLRARENVDFSINYDFSKIDRYVTSRRKDIINLQTKVALLYDSQNQFSNYLFINIDTTETTSAYTKIQEFEHLFLLIGDYAKVGFAHFNVMTRDGYAQDTWYRNLGEKENTPMPQVIGVYSHVHPEDCAVLKQFVGQVKEGKATSLSKEVRVNRGNGKYSWTSINVMVRDYRPQDGVIEMLCINYDITPLKETEQKLIIARDKAEELDRLKSAFLANMSHEIRTPLNSIVGFSSLLAETDDREERQEYIKIVETNNELLLQLVSDILDLSKIESGTFDFVRSDLDVNESCMKIIKSMEMKVPETVDLVFEKYMPDCHIYTDKNRFMQVITNFINNALKFTKQGTIALGYEQTAPHEIKFYVRDTGVGIPKEKIDSIFERFVKLNTFVQGTGLGLSICKSLVSQMGGKIGVESTEGEGSCFWFTHPY</sequence>
<dbReference type="HOGENOM" id="CLU_000445_89_13_10"/>
<evidence type="ECO:0000256" key="8">
    <source>
        <dbReference type="ARBA" id="ARBA00022777"/>
    </source>
</evidence>
<evidence type="ECO:0000256" key="5">
    <source>
        <dbReference type="ARBA" id="ARBA00022679"/>
    </source>
</evidence>
<reference evidence="16 17" key="1">
    <citation type="submission" date="2012-02" db="EMBL/GenBank/DDBJ databases">
        <title>The Genome Sequence of Bacteroides cellulosilyticus CL02T12C19.</title>
        <authorList>
            <consortium name="The Broad Institute Genome Sequencing Platform"/>
            <person name="Earl A."/>
            <person name="Ward D."/>
            <person name="Feldgarden M."/>
            <person name="Gevers D."/>
            <person name="Zitomersky N.L."/>
            <person name="Coyne M.J."/>
            <person name="Comstock L.E."/>
            <person name="Young S.K."/>
            <person name="Zeng Q."/>
            <person name="Gargeya S."/>
            <person name="Fitzgerald M."/>
            <person name="Haas B."/>
            <person name="Abouelleil A."/>
            <person name="Alvarado L."/>
            <person name="Arachchi H.M."/>
            <person name="Berlin A."/>
            <person name="Chapman S.B."/>
            <person name="Gearin G."/>
            <person name="Goldberg J."/>
            <person name="Griggs A."/>
            <person name="Gujja S."/>
            <person name="Hansen M."/>
            <person name="Heiman D."/>
            <person name="Howarth C."/>
            <person name="Larimer J."/>
            <person name="Lui A."/>
            <person name="MacDonald P.J.P."/>
            <person name="McCowen C."/>
            <person name="Montmayeur A."/>
            <person name="Murphy C."/>
            <person name="Neiman D."/>
            <person name="Pearson M."/>
            <person name="Priest M."/>
            <person name="Roberts A."/>
            <person name="Saif S."/>
            <person name="Shea T."/>
            <person name="Sisk P."/>
            <person name="Stolte C."/>
            <person name="Sykes S."/>
            <person name="Wortman J."/>
            <person name="Nusbaum C."/>
            <person name="Birren B."/>
        </authorList>
    </citation>
    <scope>NUCLEOTIDE SEQUENCE [LARGE SCALE GENOMIC DNA]</scope>
    <source>
        <strain evidence="16 17">CL02T12C19</strain>
    </source>
</reference>
<dbReference type="InterPro" id="IPR035965">
    <property type="entry name" value="PAS-like_dom_sf"/>
</dbReference>
<dbReference type="Gene3D" id="3.30.450.40">
    <property type="match status" value="1"/>
</dbReference>
<dbReference type="FunFam" id="1.10.287.130:FF:000004">
    <property type="entry name" value="Ethylene receptor 1"/>
    <property type="match status" value="1"/>
</dbReference>
<dbReference type="GO" id="GO:0016020">
    <property type="term" value="C:membrane"/>
    <property type="evidence" value="ECO:0007669"/>
    <property type="project" value="UniProtKB-SubCell"/>
</dbReference>
<dbReference type="Gene3D" id="3.30.565.10">
    <property type="entry name" value="Histidine kinase-like ATPase, C-terminal domain"/>
    <property type="match status" value="1"/>
</dbReference>
<keyword evidence="12" id="KW-0472">Membrane</keyword>
<dbReference type="GO" id="GO:0005524">
    <property type="term" value="F:ATP binding"/>
    <property type="evidence" value="ECO:0007669"/>
    <property type="project" value="UniProtKB-KW"/>
</dbReference>
<dbReference type="InterPro" id="IPR029016">
    <property type="entry name" value="GAF-like_dom_sf"/>
</dbReference>
<dbReference type="OrthoDB" id="9796457at2"/>
<dbReference type="InterPro" id="IPR000014">
    <property type="entry name" value="PAS"/>
</dbReference>
<dbReference type="AlphaFoldDB" id="I9QYS1"/>
<dbReference type="Pfam" id="PF00512">
    <property type="entry name" value="HisKA"/>
    <property type="match status" value="1"/>
</dbReference>
<dbReference type="SUPFAM" id="SSF55874">
    <property type="entry name" value="ATPase domain of HSP90 chaperone/DNA topoisomerase II/histidine kinase"/>
    <property type="match status" value="1"/>
</dbReference>
<gene>
    <name evidence="16" type="ORF">HMPREF1062_01360</name>
</gene>
<evidence type="ECO:0000256" key="7">
    <source>
        <dbReference type="ARBA" id="ARBA00022741"/>
    </source>
</evidence>
<evidence type="ECO:0000256" key="6">
    <source>
        <dbReference type="ARBA" id="ARBA00022692"/>
    </source>
</evidence>
<keyword evidence="11" id="KW-0902">Two-component regulatory system</keyword>
<dbReference type="PROSITE" id="PS50113">
    <property type="entry name" value="PAC"/>
    <property type="match status" value="1"/>
</dbReference>
<dbReference type="PROSITE" id="PS50112">
    <property type="entry name" value="PAS"/>
    <property type="match status" value="1"/>
</dbReference>
<organism evidence="16 17">
    <name type="scientific">Bacteroides cellulosilyticus CL02T12C19</name>
    <dbReference type="NCBI Taxonomy" id="997874"/>
    <lineage>
        <taxon>Bacteria</taxon>
        <taxon>Pseudomonadati</taxon>
        <taxon>Bacteroidota</taxon>
        <taxon>Bacteroidia</taxon>
        <taxon>Bacteroidales</taxon>
        <taxon>Bacteroidaceae</taxon>
        <taxon>Bacteroides</taxon>
    </lineage>
</organism>
<dbReference type="PATRIC" id="fig|997874.3.peg.1392"/>
<dbReference type="Pfam" id="PF13185">
    <property type="entry name" value="GAF_2"/>
    <property type="match status" value="1"/>
</dbReference>
<dbReference type="PANTHER" id="PTHR43711">
    <property type="entry name" value="TWO-COMPONENT HISTIDINE KINASE"/>
    <property type="match status" value="1"/>
</dbReference>
<evidence type="ECO:0000256" key="4">
    <source>
        <dbReference type="ARBA" id="ARBA00022553"/>
    </source>
</evidence>
<dbReference type="Gene3D" id="3.30.450.20">
    <property type="entry name" value="PAS domain"/>
    <property type="match status" value="3"/>
</dbReference>
<dbReference type="EC" id="2.7.13.3" evidence="3"/>
<evidence type="ECO:0000259" key="13">
    <source>
        <dbReference type="PROSITE" id="PS50109"/>
    </source>
</evidence>
<keyword evidence="5" id="KW-0808">Transferase</keyword>
<evidence type="ECO:0000256" key="11">
    <source>
        <dbReference type="ARBA" id="ARBA00023012"/>
    </source>
</evidence>
<dbReference type="InterPro" id="IPR003594">
    <property type="entry name" value="HATPase_dom"/>
</dbReference>
<dbReference type="SUPFAM" id="SSF55785">
    <property type="entry name" value="PYP-like sensor domain (PAS domain)"/>
    <property type="match status" value="3"/>
</dbReference>
<dbReference type="PROSITE" id="PS50109">
    <property type="entry name" value="HIS_KIN"/>
    <property type="match status" value="1"/>
</dbReference>
<evidence type="ECO:0000256" key="1">
    <source>
        <dbReference type="ARBA" id="ARBA00000085"/>
    </source>
</evidence>
<name>I9QYS1_9BACE</name>
<dbReference type="InterPro" id="IPR036890">
    <property type="entry name" value="HATPase_C_sf"/>
</dbReference>
<evidence type="ECO:0000259" key="15">
    <source>
        <dbReference type="PROSITE" id="PS50113"/>
    </source>
</evidence>
<evidence type="ECO:0000259" key="14">
    <source>
        <dbReference type="PROSITE" id="PS50112"/>
    </source>
</evidence>
<keyword evidence="7" id="KW-0547">Nucleotide-binding</keyword>
<dbReference type="InterPro" id="IPR004358">
    <property type="entry name" value="Sig_transdc_His_kin-like_C"/>
</dbReference>
<evidence type="ECO:0000256" key="3">
    <source>
        <dbReference type="ARBA" id="ARBA00012438"/>
    </source>
</evidence>
<dbReference type="CDD" id="cd16922">
    <property type="entry name" value="HATPase_EvgS-ArcB-TorS-like"/>
    <property type="match status" value="1"/>
</dbReference>
<evidence type="ECO:0000256" key="2">
    <source>
        <dbReference type="ARBA" id="ARBA00004370"/>
    </source>
</evidence>
<dbReference type="EMBL" id="AGXG01000026">
    <property type="protein sequence ID" value="EIY35086.1"/>
    <property type="molecule type" value="Genomic_DNA"/>
</dbReference>
<comment type="caution">
    <text evidence="16">The sequence shown here is derived from an EMBL/GenBank/DDBJ whole genome shotgun (WGS) entry which is preliminary data.</text>
</comment>
<protein>
    <recommendedName>
        <fullName evidence="3">histidine kinase</fullName>
        <ecNumber evidence="3">2.7.13.3</ecNumber>
    </recommendedName>
</protein>
<keyword evidence="9" id="KW-0067">ATP-binding</keyword>
<dbReference type="SMART" id="SM00065">
    <property type="entry name" value="GAF"/>
    <property type="match status" value="1"/>
</dbReference>
<dbReference type="FunFam" id="3.30.565.10:FF:000006">
    <property type="entry name" value="Sensor histidine kinase WalK"/>
    <property type="match status" value="1"/>
</dbReference>
<dbReference type="SUPFAM" id="SSF47384">
    <property type="entry name" value="Homodimeric domain of signal transducing histidine kinase"/>
    <property type="match status" value="1"/>
</dbReference>
<evidence type="ECO:0000313" key="16">
    <source>
        <dbReference type="EMBL" id="EIY35086.1"/>
    </source>
</evidence>
<feature type="domain" description="Histidine kinase" evidence="13">
    <location>
        <begin position="598"/>
        <end position="807"/>
    </location>
</feature>